<keyword evidence="1" id="KW-1133">Transmembrane helix</keyword>
<evidence type="ECO:0000259" key="2">
    <source>
        <dbReference type="PROSITE" id="PS51724"/>
    </source>
</evidence>
<proteinExistence type="predicted"/>
<evidence type="ECO:0000256" key="1">
    <source>
        <dbReference type="SAM" id="Phobius"/>
    </source>
</evidence>
<dbReference type="InterPro" id="IPR052521">
    <property type="entry name" value="Cell_div_SPOR-domain"/>
</dbReference>
<dbReference type="GO" id="GO:0030428">
    <property type="term" value="C:cell septum"/>
    <property type="evidence" value="ECO:0007669"/>
    <property type="project" value="TreeGrafter"/>
</dbReference>
<gene>
    <name evidence="3" type="ORF">MNBD_GAMMA05-1648</name>
</gene>
<dbReference type="PROSITE" id="PS51724">
    <property type="entry name" value="SPOR"/>
    <property type="match status" value="1"/>
</dbReference>
<dbReference type="EMBL" id="UOFE01000036">
    <property type="protein sequence ID" value="VAW54031.1"/>
    <property type="molecule type" value="Genomic_DNA"/>
</dbReference>
<feature type="domain" description="SPOR" evidence="2">
    <location>
        <begin position="79"/>
        <end position="158"/>
    </location>
</feature>
<dbReference type="InterPro" id="IPR007730">
    <property type="entry name" value="SPOR-like_dom"/>
</dbReference>
<name>A0A3B0WFG5_9ZZZZ</name>
<dbReference type="Pfam" id="PF05036">
    <property type="entry name" value="SPOR"/>
    <property type="match status" value="1"/>
</dbReference>
<dbReference type="PANTHER" id="PTHR38687">
    <property type="entry name" value="CELL DIVISION PROTEIN DEDD-RELATED"/>
    <property type="match status" value="1"/>
</dbReference>
<sequence>MEAPLQQRIVGAIVLVTLGVIFIPALLDGSGYKSRQIQDIKVKDKPDFPPLTQKKLKPIPTPVEKIKLEQEKALTPKSKIPVKSFALQIGTFSTNESALKMRNKYRKEGFATFISKVKVKGKNSYKVRIGPELERKVLDKLKKDLKKSYKIDTYVVNYP</sequence>
<organism evidence="3">
    <name type="scientific">hydrothermal vent metagenome</name>
    <dbReference type="NCBI Taxonomy" id="652676"/>
    <lineage>
        <taxon>unclassified sequences</taxon>
        <taxon>metagenomes</taxon>
        <taxon>ecological metagenomes</taxon>
    </lineage>
</organism>
<feature type="transmembrane region" description="Helical" evidence="1">
    <location>
        <begin position="6"/>
        <end position="27"/>
    </location>
</feature>
<dbReference type="PANTHER" id="PTHR38687:SF1">
    <property type="entry name" value="CELL DIVISION PROTEIN DEDD"/>
    <property type="match status" value="1"/>
</dbReference>
<accession>A0A3B0WFG5</accession>
<dbReference type="GO" id="GO:0032153">
    <property type="term" value="C:cell division site"/>
    <property type="evidence" value="ECO:0007669"/>
    <property type="project" value="TreeGrafter"/>
</dbReference>
<keyword evidence="1" id="KW-0812">Transmembrane</keyword>
<protein>
    <recommendedName>
        <fullName evidence="2">SPOR domain-containing protein</fullName>
    </recommendedName>
</protein>
<dbReference type="AlphaFoldDB" id="A0A3B0WFG5"/>
<dbReference type="GO" id="GO:0032506">
    <property type="term" value="P:cytokinetic process"/>
    <property type="evidence" value="ECO:0007669"/>
    <property type="project" value="TreeGrafter"/>
</dbReference>
<reference evidence="3" key="1">
    <citation type="submission" date="2018-06" db="EMBL/GenBank/DDBJ databases">
        <authorList>
            <person name="Zhirakovskaya E."/>
        </authorList>
    </citation>
    <scope>NUCLEOTIDE SEQUENCE</scope>
</reference>
<dbReference type="SUPFAM" id="SSF110997">
    <property type="entry name" value="Sporulation related repeat"/>
    <property type="match status" value="1"/>
</dbReference>
<dbReference type="InterPro" id="IPR036680">
    <property type="entry name" value="SPOR-like_sf"/>
</dbReference>
<dbReference type="Gene3D" id="3.30.70.1070">
    <property type="entry name" value="Sporulation related repeat"/>
    <property type="match status" value="1"/>
</dbReference>
<evidence type="ECO:0000313" key="3">
    <source>
        <dbReference type="EMBL" id="VAW54031.1"/>
    </source>
</evidence>
<keyword evidence="1" id="KW-0472">Membrane</keyword>
<dbReference type="GO" id="GO:0042834">
    <property type="term" value="F:peptidoglycan binding"/>
    <property type="evidence" value="ECO:0007669"/>
    <property type="project" value="InterPro"/>
</dbReference>